<accession>A0A0G0Z7I7</accession>
<organism evidence="1 2">
    <name type="scientific">candidate division CPR2 bacterium GW2011_GWC1_41_48</name>
    <dbReference type="NCBI Taxonomy" id="1618344"/>
    <lineage>
        <taxon>Bacteria</taxon>
        <taxon>Bacteria division CPR2</taxon>
    </lineage>
</organism>
<comment type="caution">
    <text evidence="1">The sequence shown here is derived from an EMBL/GenBank/DDBJ whole genome shotgun (WGS) entry which is preliminary data.</text>
</comment>
<gene>
    <name evidence="1" type="ORF">UU65_C0003G0073</name>
</gene>
<dbReference type="AlphaFoldDB" id="A0A0G0Z7I7"/>
<evidence type="ECO:0000313" key="1">
    <source>
        <dbReference type="EMBL" id="KKS09018.1"/>
    </source>
</evidence>
<evidence type="ECO:0000313" key="2">
    <source>
        <dbReference type="Proteomes" id="UP000033869"/>
    </source>
</evidence>
<proteinExistence type="predicted"/>
<name>A0A0G0Z7I7_UNCC2</name>
<sequence length="182" mass="20122">MAQEERKSSQNQAKGCLPLTWEKLVQVYKEEADVFKVSRGKDGKITVDRASGSSAPVTMEYLSPAQVLQMRKNGRLEFDSVSLDRFGPDLTFLVSMLMMTFVASKGLYGHKETERFIRALRLQALILNTTGKEEIEEEIINFNQTQVVVPLLCGEACVRFTARAGKVVRSAGAVYAAPTPSG</sequence>
<dbReference type="Proteomes" id="UP000033869">
    <property type="component" value="Unassembled WGS sequence"/>
</dbReference>
<dbReference type="EMBL" id="LCBL01000003">
    <property type="protein sequence ID" value="KKS09018.1"/>
    <property type="molecule type" value="Genomic_DNA"/>
</dbReference>
<reference evidence="1 2" key="1">
    <citation type="journal article" date="2015" name="Nature">
        <title>rRNA introns, odd ribosomes, and small enigmatic genomes across a large radiation of phyla.</title>
        <authorList>
            <person name="Brown C.T."/>
            <person name="Hug L.A."/>
            <person name="Thomas B.C."/>
            <person name="Sharon I."/>
            <person name="Castelle C.J."/>
            <person name="Singh A."/>
            <person name="Wilkins M.J."/>
            <person name="Williams K.H."/>
            <person name="Banfield J.F."/>
        </authorList>
    </citation>
    <scope>NUCLEOTIDE SEQUENCE [LARGE SCALE GENOMIC DNA]</scope>
</reference>
<protein>
    <submittedName>
        <fullName evidence="1">Uncharacterized protein</fullName>
    </submittedName>
</protein>